<evidence type="ECO:0000313" key="1">
    <source>
        <dbReference type="EnsemblMetazoa" id="Aqu2.1.00952_001"/>
    </source>
</evidence>
<name>A0A1X7SFU2_AMPQE</name>
<dbReference type="AlphaFoldDB" id="A0A1X7SFU2"/>
<dbReference type="EnsemblMetazoa" id="XM_020008463.1">
    <property type="protein sequence ID" value="XP_019864022.1"/>
    <property type="gene ID" value="LOC109593349"/>
</dbReference>
<dbReference type="EnsemblMetazoa" id="Aqu2.1.00952_001">
    <property type="protein sequence ID" value="Aqu2.1.00952_001"/>
    <property type="gene ID" value="Aqu2.1.00952"/>
</dbReference>
<protein>
    <submittedName>
        <fullName evidence="1">Uncharacterized protein</fullName>
    </submittedName>
</protein>
<dbReference type="InParanoid" id="A0A1X7SFU2"/>
<organism evidence="1">
    <name type="scientific">Amphimedon queenslandica</name>
    <name type="common">Sponge</name>
    <dbReference type="NCBI Taxonomy" id="400682"/>
    <lineage>
        <taxon>Eukaryota</taxon>
        <taxon>Metazoa</taxon>
        <taxon>Porifera</taxon>
        <taxon>Demospongiae</taxon>
        <taxon>Heteroscleromorpha</taxon>
        <taxon>Haplosclerida</taxon>
        <taxon>Niphatidae</taxon>
        <taxon>Amphimedon</taxon>
    </lineage>
</organism>
<dbReference type="KEGG" id="aqu:109593349"/>
<reference evidence="1" key="2">
    <citation type="submission" date="2017-05" db="UniProtKB">
        <authorList>
            <consortium name="EnsemblMetazoa"/>
        </authorList>
    </citation>
    <scope>IDENTIFICATION</scope>
</reference>
<keyword evidence="2" id="KW-1185">Reference proteome</keyword>
<dbReference type="Proteomes" id="UP000007879">
    <property type="component" value="Unassembled WGS sequence"/>
</dbReference>
<sequence>MRASVRSTTDSLEEIIKYIELNKEVKFLKEAQSFYKDLITFNQTVATFWEKVEDLLQNSRADCRAYFLKQLSSECLDLRDKYFEIHDSVSKSAKLVVHECEKMAIKSEQDLGSVGPNAISAFVGNFFSMMDLPTTSDKDQEFKSLMSGIVNVSDKASKLQGDGKRYRQFQEYFEKIYQILSHLQKPIKSLMEKIQCLSERLESSEILITEAMAQVPDPSAEDIKDKISQMTSALMSYIQCIDLD</sequence>
<proteinExistence type="predicted"/>
<accession>A0A1X7SFU2</accession>
<gene>
    <name evidence="1" type="primary">109593349</name>
</gene>
<reference evidence="2" key="1">
    <citation type="journal article" date="2010" name="Nature">
        <title>The Amphimedon queenslandica genome and the evolution of animal complexity.</title>
        <authorList>
            <person name="Srivastava M."/>
            <person name="Simakov O."/>
            <person name="Chapman J."/>
            <person name="Fahey B."/>
            <person name="Gauthier M.E."/>
            <person name="Mitros T."/>
            <person name="Richards G.S."/>
            <person name="Conaco C."/>
            <person name="Dacre M."/>
            <person name="Hellsten U."/>
            <person name="Larroux C."/>
            <person name="Putnam N.H."/>
            <person name="Stanke M."/>
            <person name="Adamska M."/>
            <person name="Darling A."/>
            <person name="Degnan S.M."/>
            <person name="Oakley T.H."/>
            <person name="Plachetzki D.C."/>
            <person name="Zhai Y."/>
            <person name="Adamski M."/>
            <person name="Calcino A."/>
            <person name="Cummins S.F."/>
            <person name="Goodstein D.M."/>
            <person name="Harris C."/>
            <person name="Jackson D.J."/>
            <person name="Leys S.P."/>
            <person name="Shu S."/>
            <person name="Woodcroft B.J."/>
            <person name="Vervoort M."/>
            <person name="Kosik K.S."/>
            <person name="Manning G."/>
            <person name="Degnan B.M."/>
            <person name="Rokhsar D.S."/>
        </authorList>
    </citation>
    <scope>NUCLEOTIDE SEQUENCE [LARGE SCALE GENOMIC DNA]</scope>
</reference>
<evidence type="ECO:0000313" key="2">
    <source>
        <dbReference type="Proteomes" id="UP000007879"/>
    </source>
</evidence>